<accession>A0AC61S0U2</accession>
<evidence type="ECO:0000313" key="2">
    <source>
        <dbReference type="Proteomes" id="UP000304953"/>
    </source>
</evidence>
<reference evidence="1" key="1">
    <citation type="submission" date="2019-04" db="EMBL/GenBank/DDBJ databases">
        <title>Microbes associate with the intestines of laboratory mice.</title>
        <authorList>
            <person name="Navarre W."/>
            <person name="Wong E."/>
            <person name="Huang K."/>
            <person name="Tropini C."/>
            <person name="Ng K."/>
            <person name="Yu B."/>
        </authorList>
    </citation>
    <scope>NUCLEOTIDE SEQUENCE</scope>
    <source>
        <strain evidence="1">NM01_1-7b</strain>
    </source>
</reference>
<name>A0AC61S0U2_9FIRM</name>
<proteinExistence type="predicted"/>
<keyword evidence="2" id="KW-1185">Reference proteome</keyword>
<sequence length="160" mass="18152">MCREKVTVYCGDGKGKTAAALGYAIQSAGQGNSVIIVQFLKGKKEEEVKLLRRLEPEIKFFSFARLEKDFTELSEEEQQEESMNIRNGFNFAKKVLVTGECSILILDSFLELLDNQMLSEEDLEILMNARSEDTEIVFTGKHVSKALWTYAGKIYEIHAE</sequence>
<gene>
    <name evidence="1" type="ORF">E5329_03625</name>
</gene>
<dbReference type="Proteomes" id="UP000304953">
    <property type="component" value="Unassembled WGS sequence"/>
</dbReference>
<dbReference type="EMBL" id="SRYA01000005">
    <property type="protein sequence ID" value="TGY97705.1"/>
    <property type="molecule type" value="Genomic_DNA"/>
</dbReference>
<organism evidence="1 2">
    <name type="scientific">Petralouisia muris</name>
    <dbReference type="NCBI Taxonomy" id="3032872"/>
    <lineage>
        <taxon>Bacteria</taxon>
        <taxon>Bacillati</taxon>
        <taxon>Bacillota</taxon>
        <taxon>Clostridia</taxon>
        <taxon>Lachnospirales</taxon>
        <taxon>Lachnospiraceae</taxon>
        <taxon>Petralouisia</taxon>
    </lineage>
</organism>
<comment type="caution">
    <text evidence="1">The sequence shown here is derived from an EMBL/GenBank/DDBJ whole genome shotgun (WGS) entry which is preliminary data.</text>
</comment>
<evidence type="ECO:0000313" key="1">
    <source>
        <dbReference type="EMBL" id="TGY97705.1"/>
    </source>
</evidence>
<protein>
    <submittedName>
        <fullName evidence="1">Cob(I)yrinic acid a c-diamide adenosyltransferase</fullName>
    </submittedName>
</protein>